<evidence type="ECO:0000313" key="6">
    <source>
        <dbReference type="Proteomes" id="UP000609323"/>
    </source>
</evidence>
<dbReference type="Gene3D" id="3.40.50.150">
    <property type="entry name" value="Vaccinia Virus protein VP39"/>
    <property type="match status" value="1"/>
</dbReference>
<gene>
    <name evidence="5" type="ORF">GCM10010917_02180</name>
</gene>
<keyword evidence="2 5" id="KW-0489">Methyltransferase</keyword>
<dbReference type="GO" id="GO:0008168">
    <property type="term" value="F:methyltransferase activity"/>
    <property type="evidence" value="ECO:0007669"/>
    <property type="project" value="UniProtKB-KW"/>
</dbReference>
<dbReference type="SUPFAM" id="SSF53335">
    <property type="entry name" value="S-adenosyl-L-methionine-dependent methyltransferases"/>
    <property type="match status" value="1"/>
</dbReference>
<reference evidence="6" key="1">
    <citation type="journal article" date="2019" name="Int. J. Syst. Evol. Microbiol.">
        <title>The Global Catalogue of Microorganisms (GCM) 10K type strain sequencing project: providing services to taxonomists for standard genome sequencing and annotation.</title>
        <authorList>
            <consortium name="The Broad Institute Genomics Platform"/>
            <consortium name="The Broad Institute Genome Sequencing Center for Infectious Disease"/>
            <person name="Wu L."/>
            <person name="Ma J."/>
        </authorList>
    </citation>
    <scope>NUCLEOTIDE SEQUENCE [LARGE SCALE GENOMIC DNA]</scope>
    <source>
        <strain evidence="6">CGMCC 1.15044</strain>
    </source>
</reference>
<dbReference type="InterPro" id="IPR029063">
    <property type="entry name" value="SAM-dependent_MTases_sf"/>
</dbReference>
<protein>
    <submittedName>
        <fullName evidence="5">Methyltransferase</fullName>
    </submittedName>
</protein>
<dbReference type="EMBL" id="BMHF01000001">
    <property type="protein sequence ID" value="GGA21027.1"/>
    <property type="molecule type" value="Genomic_DNA"/>
</dbReference>
<evidence type="ECO:0000259" key="4">
    <source>
        <dbReference type="Pfam" id="PF08241"/>
    </source>
</evidence>
<dbReference type="GO" id="GO:0032259">
    <property type="term" value="P:methylation"/>
    <property type="evidence" value="ECO:0007669"/>
    <property type="project" value="UniProtKB-KW"/>
</dbReference>
<accession>A0ABQ1FNB6</accession>
<dbReference type="PANTHER" id="PTHR44942:SF4">
    <property type="entry name" value="METHYLTRANSFERASE TYPE 11 DOMAIN-CONTAINING PROTEIN"/>
    <property type="match status" value="1"/>
</dbReference>
<name>A0ABQ1FNB6_9BACL</name>
<dbReference type="Pfam" id="PF08241">
    <property type="entry name" value="Methyltransf_11"/>
    <property type="match status" value="1"/>
</dbReference>
<comment type="caution">
    <text evidence="5">The sequence shown here is derived from an EMBL/GenBank/DDBJ whole genome shotgun (WGS) entry which is preliminary data.</text>
</comment>
<keyword evidence="3" id="KW-0808">Transferase</keyword>
<organism evidence="5 6">
    <name type="scientific">Paenibacillus physcomitrellae</name>
    <dbReference type="NCBI Taxonomy" id="1619311"/>
    <lineage>
        <taxon>Bacteria</taxon>
        <taxon>Bacillati</taxon>
        <taxon>Bacillota</taxon>
        <taxon>Bacilli</taxon>
        <taxon>Bacillales</taxon>
        <taxon>Paenibacillaceae</taxon>
        <taxon>Paenibacillus</taxon>
    </lineage>
</organism>
<comment type="similarity">
    <text evidence="1">Belongs to the methyltransferase superfamily.</text>
</comment>
<dbReference type="CDD" id="cd02440">
    <property type="entry name" value="AdoMet_MTases"/>
    <property type="match status" value="1"/>
</dbReference>
<feature type="domain" description="Methyltransferase type 11" evidence="4">
    <location>
        <begin position="52"/>
        <end position="147"/>
    </location>
</feature>
<evidence type="ECO:0000256" key="3">
    <source>
        <dbReference type="ARBA" id="ARBA00022679"/>
    </source>
</evidence>
<keyword evidence="6" id="KW-1185">Reference proteome</keyword>
<dbReference type="InterPro" id="IPR013216">
    <property type="entry name" value="Methyltransf_11"/>
</dbReference>
<dbReference type="PANTHER" id="PTHR44942">
    <property type="entry name" value="METHYLTRANSF_11 DOMAIN-CONTAINING PROTEIN"/>
    <property type="match status" value="1"/>
</dbReference>
<proteinExistence type="inferred from homology"/>
<dbReference type="Proteomes" id="UP000609323">
    <property type="component" value="Unassembled WGS sequence"/>
</dbReference>
<evidence type="ECO:0000313" key="5">
    <source>
        <dbReference type="EMBL" id="GGA21027.1"/>
    </source>
</evidence>
<evidence type="ECO:0000256" key="2">
    <source>
        <dbReference type="ARBA" id="ARBA00022603"/>
    </source>
</evidence>
<evidence type="ECO:0000256" key="1">
    <source>
        <dbReference type="ARBA" id="ARBA00008361"/>
    </source>
</evidence>
<dbReference type="InterPro" id="IPR051052">
    <property type="entry name" value="Diverse_substrate_MTase"/>
</dbReference>
<sequence>MNEWMGESKKNQVKQQFARNAQKYVTSPKHAKGEDLDWLVSNSEADSNMKVLDIATGGGHVANALAPLVQHVTAYDLTPEMLSAAERFIGGNGHTNVNYIKGDAEKLPFEDEAFDRVTCRIAAHHFTDVPAFTAEALRVVKPGGKLLLIDNASPEQDHLDQFYNEIEKLRDPSHVRAWKKSEWIHLIESTGFRIEMSVCFPKPFPFKDWCERAGLPLAEREALANKLLQSPEEIRDFFSIYSDEQGELAGFSGESVYIQAIRPK</sequence>